<protein>
    <submittedName>
        <fullName evidence="2">Uncharacterized protein</fullName>
    </submittedName>
</protein>
<gene>
    <name evidence="2" type="ORF">N7494_000508</name>
</gene>
<evidence type="ECO:0000313" key="2">
    <source>
        <dbReference type="EMBL" id="KAJ5556593.1"/>
    </source>
</evidence>
<reference evidence="2 3" key="1">
    <citation type="journal article" date="2023" name="IMA Fungus">
        <title>Comparative genomic study of the Penicillium genus elucidates a diverse pangenome and 15 lateral gene transfer events.</title>
        <authorList>
            <person name="Petersen C."/>
            <person name="Sorensen T."/>
            <person name="Nielsen M.R."/>
            <person name="Sondergaard T.E."/>
            <person name="Sorensen J.L."/>
            <person name="Fitzpatrick D.A."/>
            <person name="Frisvad J.C."/>
            <person name="Nielsen K.L."/>
        </authorList>
    </citation>
    <scope>NUCLEOTIDE SEQUENCE [LARGE SCALE GENOMIC DNA]</scope>
    <source>
        <strain evidence="2 3">IBT 35679</strain>
    </source>
</reference>
<evidence type="ECO:0000256" key="1">
    <source>
        <dbReference type="SAM" id="MobiDB-lite"/>
    </source>
</evidence>
<feature type="compositionally biased region" description="Polar residues" evidence="1">
    <location>
        <begin position="74"/>
        <end position="88"/>
    </location>
</feature>
<evidence type="ECO:0000313" key="3">
    <source>
        <dbReference type="Proteomes" id="UP001220324"/>
    </source>
</evidence>
<dbReference type="Proteomes" id="UP001220324">
    <property type="component" value="Unassembled WGS sequence"/>
</dbReference>
<proteinExistence type="predicted"/>
<name>A0AAD6GLF1_9EURO</name>
<dbReference type="EMBL" id="JAQIZZ010000001">
    <property type="protein sequence ID" value="KAJ5556593.1"/>
    <property type="molecule type" value="Genomic_DNA"/>
</dbReference>
<accession>A0AAD6GLF1</accession>
<organism evidence="2 3">
    <name type="scientific">Penicillium frequentans</name>
    <dbReference type="NCBI Taxonomy" id="3151616"/>
    <lineage>
        <taxon>Eukaryota</taxon>
        <taxon>Fungi</taxon>
        <taxon>Dikarya</taxon>
        <taxon>Ascomycota</taxon>
        <taxon>Pezizomycotina</taxon>
        <taxon>Eurotiomycetes</taxon>
        <taxon>Eurotiomycetidae</taxon>
        <taxon>Eurotiales</taxon>
        <taxon>Aspergillaceae</taxon>
        <taxon>Penicillium</taxon>
    </lineage>
</organism>
<feature type="region of interest" description="Disordered" evidence="1">
    <location>
        <begin position="74"/>
        <end position="95"/>
    </location>
</feature>
<comment type="caution">
    <text evidence="2">The sequence shown here is derived from an EMBL/GenBank/DDBJ whole genome shotgun (WGS) entry which is preliminary data.</text>
</comment>
<keyword evidence="3" id="KW-1185">Reference proteome</keyword>
<dbReference type="AlphaFoldDB" id="A0AAD6GLF1"/>
<sequence length="95" mass="10557">MKLGLATLKESLTTAKAHVPPGATDVKTQPHRRPELGPVNAIETTSKQLRTPEDVWRQRMWVEMFPRAQHQGNLLQLASSRNPASESCTDPALCQ</sequence>